<dbReference type="PROSITE" id="PS00636">
    <property type="entry name" value="DNAJ_1"/>
    <property type="match status" value="1"/>
</dbReference>
<gene>
    <name evidence="4" type="ORF">ZIOFF_041006</name>
</gene>
<reference evidence="4 5" key="1">
    <citation type="submission" date="2020-08" db="EMBL/GenBank/DDBJ databases">
        <title>Plant Genome Project.</title>
        <authorList>
            <person name="Zhang R.-G."/>
        </authorList>
    </citation>
    <scope>NUCLEOTIDE SEQUENCE [LARGE SCALE GENOMIC DNA]</scope>
    <source>
        <tissue evidence="4">Rhizome</tissue>
    </source>
</reference>
<feature type="coiled-coil region" evidence="1">
    <location>
        <begin position="1099"/>
        <end position="1126"/>
    </location>
</feature>
<protein>
    <recommendedName>
        <fullName evidence="3">J domain-containing protein</fullName>
    </recommendedName>
</protein>
<dbReference type="EMBL" id="JACMSC010000011">
    <property type="protein sequence ID" value="KAG6501137.1"/>
    <property type="molecule type" value="Genomic_DNA"/>
</dbReference>
<feature type="coiled-coil region" evidence="1">
    <location>
        <begin position="919"/>
        <end position="953"/>
    </location>
</feature>
<feature type="compositionally biased region" description="Basic residues" evidence="2">
    <location>
        <begin position="97"/>
        <end position="110"/>
    </location>
</feature>
<feature type="domain" description="J" evidence="3">
    <location>
        <begin position="1160"/>
        <end position="1245"/>
    </location>
</feature>
<dbReference type="InterPro" id="IPR018253">
    <property type="entry name" value="DnaJ_domain_CS"/>
</dbReference>
<evidence type="ECO:0000256" key="2">
    <source>
        <dbReference type="SAM" id="MobiDB-lite"/>
    </source>
</evidence>
<dbReference type="PROSITE" id="PS50076">
    <property type="entry name" value="DNAJ_2"/>
    <property type="match status" value="1"/>
</dbReference>
<accession>A0A8J5GI79</accession>
<dbReference type="Pfam" id="PF00226">
    <property type="entry name" value="DnaJ"/>
    <property type="match status" value="1"/>
</dbReference>
<dbReference type="PANTHER" id="PTHR45181:SF4">
    <property type="entry name" value="HEAT SHOCK PROTEIN DNAJ WITH TETRATRICOPEPTIDE REPEAT-CONTAINING PROTEIN"/>
    <property type="match status" value="1"/>
</dbReference>
<dbReference type="InterPro" id="IPR001623">
    <property type="entry name" value="DnaJ_domain"/>
</dbReference>
<feature type="region of interest" description="Disordered" evidence="2">
    <location>
        <begin position="661"/>
        <end position="681"/>
    </location>
</feature>
<dbReference type="CDD" id="cd06257">
    <property type="entry name" value="DnaJ"/>
    <property type="match status" value="1"/>
</dbReference>
<dbReference type="PANTHER" id="PTHR45181">
    <property type="entry name" value="HEAT SHOCK PROTEIN DNAJ WITH TETRATRICOPEPTIDE REPEAT-CONTAINING PROTEIN"/>
    <property type="match status" value="1"/>
</dbReference>
<dbReference type="InterPro" id="IPR019734">
    <property type="entry name" value="TPR_rpt"/>
</dbReference>
<feature type="region of interest" description="Disordered" evidence="2">
    <location>
        <begin position="1251"/>
        <end position="1285"/>
    </location>
</feature>
<proteinExistence type="predicted"/>
<dbReference type="SMART" id="SM00271">
    <property type="entry name" value="DnaJ"/>
    <property type="match status" value="1"/>
</dbReference>
<evidence type="ECO:0000313" key="5">
    <source>
        <dbReference type="Proteomes" id="UP000734854"/>
    </source>
</evidence>
<feature type="compositionally biased region" description="Low complexity" evidence="2">
    <location>
        <begin position="75"/>
        <end position="94"/>
    </location>
</feature>
<comment type="caution">
    <text evidence="4">The sequence shown here is derived from an EMBL/GenBank/DDBJ whole genome shotgun (WGS) entry which is preliminary data.</text>
</comment>
<feature type="region of interest" description="Disordered" evidence="2">
    <location>
        <begin position="150"/>
        <end position="179"/>
    </location>
</feature>
<dbReference type="SMART" id="SM00028">
    <property type="entry name" value="TPR"/>
    <property type="match status" value="7"/>
</dbReference>
<feature type="region of interest" description="Disordered" evidence="2">
    <location>
        <begin position="1"/>
        <end position="110"/>
    </location>
</feature>
<feature type="compositionally biased region" description="Polar residues" evidence="2">
    <location>
        <begin position="1266"/>
        <end position="1276"/>
    </location>
</feature>
<sequence>MPAVLVDVRSPAASSSPFDRVRPLSTNPTPGEFPTSFASRITPYPGPSGVSDRSDIGQNFDLGGRFTSPTPPVSSIPSQLASSSSEPSQAAGLSKPRLAKLKKHAGANRARARLTVNPDCRSGCNSFHSRPVSAELDTSKGNQVGEAHGLQEKLDGWNPFKSDTGLTTSEGSVSDDPQSAKVESAGFVMNDVGAFVFGGLAKKDPSFGRSTGKKFPKSDKKRYPSHKSVKHVRPANALVGGQNIVSELTSSKNLNGQTEVNTELDDERAKFNVENTYGHNHDSAQSYFTCTSVDSLPQVANYSTVKGELGSRNEEPGNPAIAFVFGDRSKKTASVEMLASDVHSPNTHSKFTFRACKQDNSLHKDDIHSSETDNCCRLKEAAKPFDLSSSSQIHSPATGFSFTGGYEELKSPQTKFKGPVQVNVGLSKESLFTRPSEHRAFNVKKGRAKTGRNTRRDKFKQSLLLHKNFSQAPAPEEKLSETIEQLSPAGWSPMDYSPYHEGLVVDQDFREISVTSNDESHHIISNCETIFEEEECIPVEPVERTREESIPAPLHLDAIDDSVTLGKVENNGSRHDPPRNLVAGSSVTCKQSKGLNRETYVFASKDAKTEAETNPCSPDSEPQDTVSEKLSTLSSSLKGSTCSDFTFVSLPFDQGSLPVSKHVHRMRSRKKGSKTLNNSTRNHNVSSAPFLENALPVHAASSGQPLAGQDQRDIPSVTLGGDDVRQVTQRNLEERNNLKPKVAASVEEQEACDLWRQRGNRAYSNGDMSKAEEFYTRGLNSIHTNKVHRSGNRALMLCYSNRAAARMSLGRMKAALSDCMMAVAIDSSFIKAQLRAANCLLSLGEVEDAAKLFKRCLEQKDNNILDQKILNEASDGLQKTQKVAGYIIQSDGHILKRSSVEASRALQLICEALLICPYCDRLMARKAEALLMLRNYEELIQFCEHTIDMAENIQNNAVKLWRWRLMSKSYFYLGKLEEAFVFLKKHADAISILDKNDNDSTESLASLFDAISELLRLKAAGNEAFQAGKHQEAVEHYSAALACNSESHPFTAICFSNRAAAYQALGQITDAIADCSIAIALDPSYPKAISRRATLHEMIRDYAQAANDLRRLVSLLEKQVKDNNNRDEVSRRISCNADVNGARLRLRSVEEEAKKETTLNLYMILGLELSSSSADIKKSYRKAALRHHPDKAGQFITRTENFDDDSWKQMAIEVQKDADRLFKMIGEAYSVLSDPTKRLIYDDEEATRSMVRKGCSARQTSKPHESYNNPYDTKSSPYERREYGRTRHRWTDSPHYYK</sequence>
<keyword evidence="1" id="KW-0175">Coiled coil</keyword>
<evidence type="ECO:0000256" key="1">
    <source>
        <dbReference type="SAM" id="Coils"/>
    </source>
</evidence>
<feature type="region of interest" description="Disordered" evidence="2">
    <location>
        <begin position="701"/>
        <end position="722"/>
    </location>
</feature>
<organism evidence="4 5">
    <name type="scientific">Zingiber officinale</name>
    <name type="common">Ginger</name>
    <name type="synonym">Amomum zingiber</name>
    <dbReference type="NCBI Taxonomy" id="94328"/>
    <lineage>
        <taxon>Eukaryota</taxon>
        <taxon>Viridiplantae</taxon>
        <taxon>Streptophyta</taxon>
        <taxon>Embryophyta</taxon>
        <taxon>Tracheophyta</taxon>
        <taxon>Spermatophyta</taxon>
        <taxon>Magnoliopsida</taxon>
        <taxon>Liliopsida</taxon>
        <taxon>Zingiberales</taxon>
        <taxon>Zingiberaceae</taxon>
        <taxon>Zingiber</taxon>
    </lineage>
</organism>
<dbReference type="OrthoDB" id="10250354at2759"/>
<keyword evidence="5" id="KW-1185">Reference proteome</keyword>
<feature type="region of interest" description="Disordered" evidence="2">
    <location>
        <begin position="208"/>
        <end position="229"/>
    </location>
</feature>
<feature type="compositionally biased region" description="Basic residues" evidence="2">
    <location>
        <begin position="661"/>
        <end position="673"/>
    </location>
</feature>
<name>A0A8J5GI79_ZINOF</name>
<feature type="compositionally biased region" description="Polar residues" evidence="2">
    <location>
        <begin position="164"/>
        <end position="177"/>
    </location>
</feature>
<evidence type="ECO:0000259" key="3">
    <source>
        <dbReference type="PROSITE" id="PS50076"/>
    </source>
</evidence>
<feature type="region of interest" description="Disordered" evidence="2">
    <location>
        <begin position="606"/>
        <end position="630"/>
    </location>
</feature>
<dbReference type="Proteomes" id="UP000734854">
    <property type="component" value="Unassembled WGS sequence"/>
</dbReference>
<evidence type="ECO:0000313" key="4">
    <source>
        <dbReference type="EMBL" id="KAG6501137.1"/>
    </source>
</evidence>